<proteinExistence type="predicted"/>
<dbReference type="Proteomes" id="UP000223025">
    <property type="component" value="Segment"/>
</dbReference>
<reference evidence="1 2" key="1">
    <citation type="submission" date="2017-06" db="EMBL/GenBank/DDBJ databases">
        <authorList>
            <person name="Kim H.J."/>
            <person name="Triplett B.A."/>
        </authorList>
    </citation>
    <scope>NUCLEOTIDE SEQUENCE [LARGE SCALE GENOMIC DNA]</scope>
</reference>
<accession>A0A2L0UZU1</accession>
<dbReference type="RefSeq" id="YP_009611935.1">
    <property type="nucleotide sequence ID" value="NC_042013.1"/>
</dbReference>
<evidence type="ECO:0000313" key="2">
    <source>
        <dbReference type="Proteomes" id="UP000223025"/>
    </source>
</evidence>
<keyword evidence="2" id="KW-1185">Reference proteome</keyword>
<name>A0A2L0UZU1_9CAUD</name>
<dbReference type="EMBL" id="MF403008">
    <property type="protein sequence ID" value="AUZ95045.1"/>
    <property type="molecule type" value="Genomic_DNA"/>
</dbReference>
<protein>
    <submittedName>
        <fullName evidence="1">Uncharacterized protein</fullName>
    </submittedName>
</protein>
<evidence type="ECO:0000313" key="1">
    <source>
        <dbReference type="EMBL" id="AUZ95045.1"/>
    </source>
</evidence>
<organism evidence="1 2">
    <name type="scientific">Agrobacterium phage Atu_ph07</name>
    <dbReference type="NCBI Taxonomy" id="2024264"/>
    <lineage>
        <taxon>Viruses</taxon>
        <taxon>Duplodnaviria</taxon>
        <taxon>Heunggongvirae</taxon>
        <taxon>Uroviricota</taxon>
        <taxon>Caudoviricetes</taxon>
        <taxon>Polybotosvirus</taxon>
        <taxon>Polybotosvirus Atuph07</taxon>
    </lineage>
</organism>
<dbReference type="KEGG" id="vg:40088273"/>
<sequence>MLGDKKSIVPVPNVDVLLEPENSLMEVYIDDGEIEKFLIRVKTLNNEFDYTYVITKDGMIVTCWANNKDDVPTLNKRSTSYVKCLEI</sequence>
<dbReference type="GeneID" id="40088273"/>